<accession>A0AAV7I2I3</accession>
<protein>
    <submittedName>
        <fullName evidence="1">Uncharacterized protein</fullName>
    </submittedName>
</protein>
<proteinExistence type="predicted"/>
<evidence type="ECO:0000313" key="2">
    <source>
        <dbReference type="Proteomes" id="UP000826195"/>
    </source>
</evidence>
<reference evidence="1 2" key="1">
    <citation type="journal article" date="2021" name="J. Hered.">
        <title>A chromosome-level genome assembly of the parasitoid wasp, Cotesia glomerata (Hymenoptera: Braconidae).</title>
        <authorList>
            <person name="Pinto B.J."/>
            <person name="Weis J.J."/>
            <person name="Gamble T."/>
            <person name="Ode P.J."/>
            <person name="Paul R."/>
            <person name="Zaspel J.M."/>
        </authorList>
    </citation>
    <scope>NUCLEOTIDE SEQUENCE [LARGE SCALE GENOMIC DNA]</scope>
    <source>
        <strain evidence="1">CgM1</strain>
    </source>
</reference>
<keyword evidence="2" id="KW-1185">Reference proteome</keyword>
<gene>
    <name evidence="1" type="ORF">KQX54_011221</name>
</gene>
<dbReference type="Proteomes" id="UP000826195">
    <property type="component" value="Unassembled WGS sequence"/>
</dbReference>
<sequence length="282" mass="33264">MYQVKIQIGSYFWSLVQFTDFLSVSALIKNAKEKKVVTSSSSTYSNPELFYVINLLKYLALLPAHCINVTYEAVKEETKKYFEDLFNDFLDYYEDQWLKKEGPKQFSVFDRLEDRTTNIVESYHSQLNALTGKHPDSNKFLATLIMLLQEERIDLQAMRNGNYEEPTKKTRTTENNKEIEEFWNEIKEIMSDDEKPVNLIESIKNLKSMKELEQKEENLIETMITKMEDLPEENDDLMKFQNFTVMTVPDNPKIALQQVRDIRRKFVASLDIKFILRVFNAP</sequence>
<organism evidence="1 2">
    <name type="scientific">Cotesia glomerata</name>
    <name type="common">Lepidopteran parasitic wasp</name>
    <name type="synonym">Apanteles glomeratus</name>
    <dbReference type="NCBI Taxonomy" id="32391"/>
    <lineage>
        <taxon>Eukaryota</taxon>
        <taxon>Metazoa</taxon>
        <taxon>Ecdysozoa</taxon>
        <taxon>Arthropoda</taxon>
        <taxon>Hexapoda</taxon>
        <taxon>Insecta</taxon>
        <taxon>Pterygota</taxon>
        <taxon>Neoptera</taxon>
        <taxon>Endopterygota</taxon>
        <taxon>Hymenoptera</taxon>
        <taxon>Apocrita</taxon>
        <taxon>Ichneumonoidea</taxon>
        <taxon>Braconidae</taxon>
        <taxon>Microgastrinae</taxon>
        <taxon>Cotesia</taxon>
    </lineage>
</organism>
<dbReference type="EMBL" id="JAHXZJ010002609">
    <property type="protein sequence ID" value="KAH0540018.1"/>
    <property type="molecule type" value="Genomic_DNA"/>
</dbReference>
<dbReference type="AlphaFoldDB" id="A0AAV7I2I3"/>
<evidence type="ECO:0000313" key="1">
    <source>
        <dbReference type="EMBL" id="KAH0540018.1"/>
    </source>
</evidence>
<comment type="caution">
    <text evidence="1">The sequence shown here is derived from an EMBL/GenBank/DDBJ whole genome shotgun (WGS) entry which is preliminary data.</text>
</comment>
<name>A0AAV7I2I3_COTGL</name>